<dbReference type="PIRSF" id="PIRSF000498">
    <property type="entry name" value="Riboflavin_syn_A"/>
    <property type="match status" value="1"/>
</dbReference>
<keyword evidence="7" id="KW-0686">Riboflavin biosynthesis</keyword>
<feature type="domain" description="Lumazine-binding" evidence="11">
    <location>
        <begin position="1"/>
        <end position="105"/>
    </location>
</feature>
<dbReference type="PANTHER" id="PTHR21098">
    <property type="entry name" value="RIBOFLAVIN SYNTHASE ALPHA CHAIN"/>
    <property type="match status" value="1"/>
</dbReference>
<organism evidence="12 13">
    <name type="scientific">Candida theae</name>
    <dbReference type="NCBI Taxonomy" id="1198502"/>
    <lineage>
        <taxon>Eukaryota</taxon>
        <taxon>Fungi</taxon>
        <taxon>Dikarya</taxon>
        <taxon>Ascomycota</taxon>
        <taxon>Saccharomycotina</taxon>
        <taxon>Pichiomycetes</taxon>
        <taxon>Debaryomycetaceae</taxon>
        <taxon>Candida/Lodderomyces clade</taxon>
        <taxon>Candida</taxon>
    </lineage>
</organism>
<evidence type="ECO:0000259" key="11">
    <source>
        <dbReference type="PROSITE" id="PS51177"/>
    </source>
</evidence>
<keyword evidence="9" id="KW-0677">Repeat</keyword>
<dbReference type="EMBL" id="JAIHNG010000153">
    <property type="protein sequence ID" value="KAI5950692.1"/>
    <property type="molecule type" value="Genomic_DNA"/>
</dbReference>
<feature type="repeat" description="Lumazine-binding" evidence="10">
    <location>
        <begin position="1"/>
        <end position="105"/>
    </location>
</feature>
<feature type="repeat" description="Lumazine-binding" evidence="10">
    <location>
        <begin position="106"/>
        <end position="205"/>
    </location>
</feature>
<comment type="pathway">
    <text evidence="3">Cofactor biosynthesis; riboflavin biosynthesis; riboflavin from 2-hydroxy-3-oxobutyl phosphate and 5-amino-6-(D-ribitylamino)uracil: step 2/2.</text>
</comment>
<evidence type="ECO:0000256" key="8">
    <source>
        <dbReference type="ARBA" id="ARBA00022679"/>
    </source>
</evidence>
<dbReference type="InterPro" id="IPR023366">
    <property type="entry name" value="ATP_synth_asu-like_sf"/>
</dbReference>
<dbReference type="Pfam" id="PF00677">
    <property type="entry name" value="Lum_binding"/>
    <property type="match status" value="2"/>
</dbReference>
<evidence type="ECO:0000256" key="1">
    <source>
        <dbReference type="ARBA" id="ARBA00000968"/>
    </source>
</evidence>
<dbReference type="FunFam" id="2.40.30.20:FF:000004">
    <property type="entry name" value="Riboflavin synthase, alpha subunit"/>
    <property type="match status" value="1"/>
</dbReference>
<dbReference type="InterPro" id="IPR001783">
    <property type="entry name" value="Lumazine-bd"/>
</dbReference>
<evidence type="ECO:0000256" key="9">
    <source>
        <dbReference type="ARBA" id="ARBA00022737"/>
    </source>
</evidence>
<dbReference type="AlphaFoldDB" id="A0AAD5FX49"/>
<evidence type="ECO:0000256" key="6">
    <source>
        <dbReference type="ARBA" id="ARBA00013950"/>
    </source>
</evidence>
<comment type="catalytic activity">
    <reaction evidence="1">
        <text>2 6,7-dimethyl-8-(1-D-ribityl)lumazine + H(+) = 5-amino-6-(D-ribitylamino)uracil + riboflavin</text>
        <dbReference type="Rhea" id="RHEA:20772"/>
        <dbReference type="ChEBI" id="CHEBI:15378"/>
        <dbReference type="ChEBI" id="CHEBI:15934"/>
        <dbReference type="ChEBI" id="CHEBI:57986"/>
        <dbReference type="ChEBI" id="CHEBI:58201"/>
        <dbReference type="EC" id="2.5.1.9"/>
    </reaction>
</comment>
<name>A0AAD5FX49_9ASCO</name>
<dbReference type="GO" id="GO:0009231">
    <property type="term" value="P:riboflavin biosynthetic process"/>
    <property type="evidence" value="ECO:0007669"/>
    <property type="project" value="UniProtKB-KW"/>
</dbReference>
<comment type="function">
    <text evidence="2">Catalyzes the dismutation of two molecules of 6,7-dimethyl-8-ribityllumazine, resulting in the formation of riboflavin and 5-amino-6-(D-ribitylamino)uracil.</text>
</comment>
<dbReference type="GO" id="GO:0004746">
    <property type="term" value="F:riboflavin synthase activity"/>
    <property type="evidence" value="ECO:0007669"/>
    <property type="project" value="UniProtKB-EC"/>
</dbReference>
<dbReference type="GeneID" id="76152284"/>
<comment type="subunit">
    <text evidence="4">Homotrimer.</text>
</comment>
<protein>
    <recommendedName>
        <fullName evidence="6">Riboflavin synthase</fullName>
        <ecNumber evidence="5">2.5.1.9</ecNumber>
    </recommendedName>
</protein>
<comment type="caution">
    <text evidence="12">The sequence shown here is derived from an EMBL/GenBank/DDBJ whole genome shotgun (WGS) entry which is preliminary data.</text>
</comment>
<dbReference type="InterPro" id="IPR026017">
    <property type="entry name" value="Lumazine-bd_dom"/>
</dbReference>
<evidence type="ECO:0000256" key="2">
    <source>
        <dbReference type="ARBA" id="ARBA00002803"/>
    </source>
</evidence>
<keyword evidence="13" id="KW-1185">Reference proteome</keyword>
<dbReference type="RefSeq" id="XP_051607277.1">
    <property type="nucleotide sequence ID" value="XM_051753729.1"/>
</dbReference>
<feature type="domain" description="Lumazine-binding" evidence="11">
    <location>
        <begin position="106"/>
        <end position="205"/>
    </location>
</feature>
<proteinExistence type="predicted"/>
<reference evidence="12 13" key="1">
    <citation type="journal article" date="2022" name="DNA Res.">
        <title>Genome analysis of five recently described species of the CUG-Ser clade uncovers Candida theae as a new hybrid lineage with pathogenic potential in the Candida parapsilosis species complex.</title>
        <authorList>
            <person name="Mixao V."/>
            <person name="Del Olmo V."/>
            <person name="Hegedusova E."/>
            <person name="Saus E."/>
            <person name="Pryszcz L."/>
            <person name="Cillingova A."/>
            <person name="Nosek J."/>
            <person name="Gabaldon T."/>
        </authorList>
    </citation>
    <scope>NUCLEOTIDE SEQUENCE [LARGE SCALE GENOMIC DNA]</scope>
    <source>
        <strain evidence="12 13">CBS 12239</strain>
    </source>
</reference>
<dbReference type="PROSITE" id="PS51177">
    <property type="entry name" value="LUMAZINE_BIND"/>
    <property type="match status" value="2"/>
</dbReference>
<dbReference type="CDD" id="cd00402">
    <property type="entry name" value="Riboflavin_synthase_like"/>
    <property type="match status" value="1"/>
</dbReference>
<evidence type="ECO:0000256" key="10">
    <source>
        <dbReference type="PROSITE-ProRule" id="PRU00524"/>
    </source>
</evidence>
<dbReference type="FunFam" id="2.40.30.20:FF:000006">
    <property type="entry name" value="Riboflavin synthase, alpha subunit"/>
    <property type="match status" value="1"/>
</dbReference>
<keyword evidence="8" id="KW-0808">Transferase</keyword>
<accession>A0AAD5FX49</accession>
<dbReference type="Proteomes" id="UP001204833">
    <property type="component" value="Unassembled WGS sequence"/>
</dbReference>
<dbReference type="InterPro" id="IPR017938">
    <property type="entry name" value="Riboflavin_synthase-like_b-brl"/>
</dbReference>
<dbReference type="Gene3D" id="2.40.30.20">
    <property type="match status" value="2"/>
</dbReference>
<dbReference type="NCBIfam" id="TIGR00187">
    <property type="entry name" value="ribE"/>
    <property type="match status" value="1"/>
</dbReference>
<dbReference type="EC" id="2.5.1.9" evidence="5"/>
<dbReference type="SUPFAM" id="SSF63380">
    <property type="entry name" value="Riboflavin synthase domain-like"/>
    <property type="match status" value="2"/>
</dbReference>
<dbReference type="NCBIfam" id="NF006767">
    <property type="entry name" value="PRK09289.1"/>
    <property type="match status" value="1"/>
</dbReference>
<evidence type="ECO:0000313" key="12">
    <source>
        <dbReference type="EMBL" id="KAI5950692.1"/>
    </source>
</evidence>
<evidence type="ECO:0000313" key="13">
    <source>
        <dbReference type="Proteomes" id="UP001204833"/>
    </source>
</evidence>
<evidence type="ECO:0000256" key="5">
    <source>
        <dbReference type="ARBA" id="ARBA00012827"/>
    </source>
</evidence>
<evidence type="ECO:0000256" key="3">
    <source>
        <dbReference type="ARBA" id="ARBA00004887"/>
    </source>
</evidence>
<gene>
    <name evidence="12" type="ORF">KGF57_004240</name>
</gene>
<evidence type="ECO:0000256" key="4">
    <source>
        <dbReference type="ARBA" id="ARBA00011233"/>
    </source>
</evidence>
<evidence type="ECO:0000256" key="7">
    <source>
        <dbReference type="ARBA" id="ARBA00022619"/>
    </source>
</evidence>
<sequence>MFTGLIETIGTVTEYVKQDSSSSGGNGVSISITDCSPILEDVHLGDSISTNGVCLTVTDFDAAKTYFKVGVAPETLRKTNLGSLSKGSRVNLERAVTSDVRLGGHVVQGHVDTIATIVGKKPDGNAITFTFELRDKEFINYIVHKGFIAIDGTSLTVTSVTDSKAQFSIMLISYSQEKVILAKKEVGDTVNIEVDLTGKLIEKQVELNLKSQIDKQDSALNALITSIVEKKVKQLIK</sequence>
<dbReference type="PANTHER" id="PTHR21098:SF0">
    <property type="entry name" value="RIBOFLAVIN SYNTHASE"/>
    <property type="match status" value="1"/>
</dbReference>